<protein>
    <submittedName>
        <fullName evidence="1">Uncharacterized protein</fullName>
    </submittedName>
</protein>
<gene>
    <name evidence="1" type="ORF">H8S33_01220</name>
</gene>
<keyword evidence="2" id="KW-1185">Reference proteome</keyword>
<dbReference type="EMBL" id="JACOOL010000001">
    <property type="protein sequence ID" value="MBC5635433.1"/>
    <property type="molecule type" value="Genomic_DNA"/>
</dbReference>
<name>A0A923L2S8_9BACI</name>
<dbReference type="AlphaFoldDB" id="A0A923L2S8"/>
<proteinExistence type="predicted"/>
<sequence>MNTQTHPNLFKNNNQIEEPNQSYYKSDYVKELLAEQEERNNSFQKAMRDIRRSFQSHWLLEEKRWGEVSEDLKTLKEKDKQHQVFEKQTREWIMMLERDSQELHRIVEKNSTINEDILKEINRIHQSNEAMIDQLAKFYEANQQFTHKMDVISEQQQVMAEQVTKQQDKQDKVIGQLENQEALMEKSYRQLSILRSILFERTSFVVEKIEESYQLTSSVLYQYLTGNDKPLTLMIRDQSKGNNNNG</sequence>
<evidence type="ECO:0000313" key="2">
    <source>
        <dbReference type="Proteomes" id="UP000637359"/>
    </source>
</evidence>
<dbReference type="Proteomes" id="UP000637359">
    <property type="component" value="Unassembled WGS sequence"/>
</dbReference>
<dbReference type="RefSeq" id="WP_186868138.1">
    <property type="nucleotide sequence ID" value="NZ_JACOOL010000001.1"/>
</dbReference>
<comment type="caution">
    <text evidence="1">The sequence shown here is derived from an EMBL/GenBank/DDBJ whole genome shotgun (WGS) entry which is preliminary data.</text>
</comment>
<evidence type="ECO:0000313" key="1">
    <source>
        <dbReference type="EMBL" id="MBC5635433.1"/>
    </source>
</evidence>
<reference evidence="1" key="1">
    <citation type="submission" date="2020-08" db="EMBL/GenBank/DDBJ databases">
        <title>Genome public.</title>
        <authorList>
            <person name="Liu C."/>
            <person name="Sun Q."/>
        </authorList>
    </citation>
    <scope>NUCLEOTIDE SEQUENCE</scope>
    <source>
        <strain evidence="1">BX22</strain>
    </source>
</reference>
<accession>A0A923L2S8</accession>
<organism evidence="1 2">
    <name type="scientific">Ornithinibacillus hominis</name>
    <dbReference type="NCBI Taxonomy" id="2763055"/>
    <lineage>
        <taxon>Bacteria</taxon>
        <taxon>Bacillati</taxon>
        <taxon>Bacillota</taxon>
        <taxon>Bacilli</taxon>
        <taxon>Bacillales</taxon>
        <taxon>Bacillaceae</taxon>
        <taxon>Ornithinibacillus</taxon>
    </lineage>
</organism>